<dbReference type="EMBL" id="CP063196">
    <property type="protein sequence ID" value="UOE21419.1"/>
    <property type="molecule type" value="Genomic_DNA"/>
</dbReference>
<accession>A0AA97M5F6</accession>
<dbReference type="AlphaFoldDB" id="A0AA97M5F6"/>
<sequence>MPKALDFSTTGLPWGIAVTVTVVAAVLGITVLLTRRLLVRRALAHRVEYDWLPTTSFDPSAEDVSRFAAQLTRTRPAESRLRPRRGAGVRLGMRTDPSGRLLLRIGGPVNAGSVLRHQSYPQVELRDPDREQRTSPE</sequence>
<protein>
    <submittedName>
        <fullName evidence="3">Uncharacterized protein</fullName>
    </submittedName>
</protein>
<organism evidence="3 4">
    <name type="scientific">Thermobifida halotolerans</name>
    <dbReference type="NCBI Taxonomy" id="483545"/>
    <lineage>
        <taxon>Bacteria</taxon>
        <taxon>Bacillati</taxon>
        <taxon>Actinomycetota</taxon>
        <taxon>Actinomycetes</taxon>
        <taxon>Streptosporangiales</taxon>
        <taxon>Nocardiopsidaceae</taxon>
        <taxon>Thermobifida</taxon>
    </lineage>
</organism>
<feature type="region of interest" description="Disordered" evidence="1">
    <location>
        <begin position="74"/>
        <end position="93"/>
    </location>
</feature>
<evidence type="ECO:0000313" key="3">
    <source>
        <dbReference type="EMBL" id="UOE21419.1"/>
    </source>
</evidence>
<feature type="transmembrane region" description="Helical" evidence="2">
    <location>
        <begin position="12"/>
        <end position="33"/>
    </location>
</feature>
<name>A0AA97M5F6_9ACTN</name>
<feature type="region of interest" description="Disordered" evidence="1">
    <location>
        <begin position="116"/>
        <end position="137"/>
    </location>
</feature>
<reference evidence="3" key="1">
    <citation type="submission" date="2020-10" db="EMBL/GenBank/DDBJ databases">
        <title>De novo genome project of the cellulose decomposer Thermobifida halotolerans type strain.</title>
        <authorList>
            <person name="Nagy I."/>
            <person name="Horvath B."/>
            <person name="Kukolya J."/>
            <person name="Nagy I."/>
            <person name="Orsini M."/>
        </authorList>
    </citation>
    <scope>NUCLEOTIDE SEQUENCE</scope>
    <source>
        <strain evidence="3">DSM 44931</strain>
    </source>
</reference>
<dbReference type="Proteomes" id="UP000265719">
    <property type="component" value="Chromosome"/>
</dbReference>
<keyword evidence="4" id="KW-1185">Reference proteome</keyword>
<evidence type="ECO:0000313" key="4">
    <source>
        <dbReference type="Proteomes" id="UP000265719"/>
    </source>
</evidence>
<evidence type="ECO:0000256" key="1">
    <source>
        <dbReference type="SAM" id="MobiDB-lite"/>
    </source>
</evidence>
<keyword evidence="2" id="KW-0472">Membrane</keyword>
<proteinExistence type="predicted"/>
<gene>
    <name evidence="3" type="ORF">NI17_010055</name>
</gene>
<keyword evidence="2" id="KW-1133">Transmembrane helix</keyword>
<evidence type="ECO:0000256" key="2">
    <source>
        <dbReference type="SAM" id="Phobius"/>
    </source>
</evidence>
<keyword evidence="2" id="KW-0812">Transmembrane</keyword>
<dbReference type="KEGG" id="thao:NI17_010055"/>
<dbReference type="RefSeq" id="WP_147417001.1">
    <property type="nucleotide sequence ID" value="NZ_CP063196.1"/>
</dbReference>
<feature type="compositionally biased region" description="Basic and acidic residues" evidence="1">
    <location>
        <begin position="124"/>
        <end position="137"/>
    </location>
</feature>